<reference evidence="4" key="1">
    <citation type="journal article" date="2014" name="Genome Announc.">
        <title>Draft Genome Sequence of Mycobacterium triplex DSM 44626.</title>
        <authorList>
            <person name="Sassi M."/>
            <person name="Croce O."/>
            <person name="Robert C."/>
            <person name="Raoult D."/>
            <person name="Drancourt M."/>
        </authorList>
    </citation>
    <scope>NUCLEOTIDE SEQUENCE [LARGE SCALE GENOMIC DNA]</scope>
    <source>
        <strain evidence="4">DSM 44626</strain>
    </source>
</reference>
<keyword evidence="2" id="KW-0812">Transmembrane</keyword>
<feature type="region of interest" description="Disordered" evidence="1">
    <location>
        <begin position="1"/>
        <end position="171"/>
    </location>
</feature>
<dbReference type="AlphaFoldDB" id="A0A024K754"/>
<dbReference type="eggNOG" id="ENOG50321XH">
    <property type="taxonomic scope" value="Bacteria"/>
</dbReference>
<evidence type="ECO:0000256" key="2">
    <source>
        <dbReference type="SAM" id="Phobius"/>
    </source>
</evidence>
<dbReference type="Proteomes" id="UP000028880">
    <property type="component" value="Unassembled WGS sequence"/>
</dbReference>
<feature type="compositionally biased region" description="Pro residues" evidence="1">
    <location>
        <begin position="119"/>
        <end position="144"/>
    </location>
</feature>
<feature type="transmembrane region" description="Helical" evidence="2">
    <location>
        <begin position="200"/>
        <end position="221"/>
    </location>
</feature>
<name>A0A024K754_9MYCO</name>
<feature type="domain" description="DUF4333" evidence="3">
    <location>
        <begin position="217"/>
        <end position="298"/>
    </location>
</feature>
<reference evidence="4" key="2">
    <citation type="submission" date="2014-04" db="EMBL/GenBank/DDBJ databases">
        <authorList>
            <person name="Urmite Genomes U."/>
        </authorList>
    </citation>
    <scope>NUCLEOTIDE SEQUENCE</scope>
    <source>
        <strain evidence="4">DSM 44626</strain>
    </source>
</reference>
<accession>A0A024K754</accession>
<dbReference type="STRING" id="47839.BN973_05720"/>
<evidence type="ECO:0000313" key="4">
    <source>
        <dbReference type="EMBL" id="CDO91313.1"/>
    </source>
</evidence>
<dbReference type="HOGENOM" id="CLU_908578_0_0_11"/>
<organism evidence="4">
    <name type="scientific">Mycobacterium triplex</name>
    <dbReference type="NCBI Taxonomy" id="47839"/>
    <lineage>
        <taxon>Bacteria</taxon>
        <taxon>Bacillati</taxon>
        <taxon>Actinomycetota</taxon>
        <taxon>Actinomycetes</taxon>
        <taxon>Mycobacteriales</taxon>
        <taxon>Mycobacteriaceae</taxon>
        <taxon>Mycobacterium</taxon>
        <taxon>Mycobacterium simiae complex</taxon>
    </lineage>
</organism>
<protein>
    <recommendedName>
        <fullName evidence="3">DUF4333 domain-containing protein</fullName>
    </recommendedName>
</protein>
<evidence type="ECO:0000256" key="1">
    <source>
        <dbReference type="SAM" id="MobiDB-lite"/>
    </source>
</evidence>
<dbReference type="EMBL" id="HG964447">
    <property type="protein sequence ID" value="CDO91313.1"/>
    <property type="molecule type" value="Genomic_DNA"/>
</dbReference>
<feature type="compositionally biased region" description="Basic and acidic residues" evidence="1">
    <location>
        <begin position="75"/>
        <end position="90"/>
    </location>
</feature>
<evidence type="ECO:0000259" key="3">
    <source>
        <dbReference type="Pfam" id="PF14230"/>
    </source>
</evidence>
<keyword evidence="2" id="KW-0472">Membrane</keyword>
<feature type="compositionally biased region" description="Polar residues" evidence="1">
    <location>
        <begin position="104"/>
        <end position="115"/>
    </location>
</feature>
<gene>
    <name evidence="4" type="ORF">BN973_05720</name>
</gene>
<dbReference type="RefSeq" id="WP_232232242.1">
    <property type="nucleotide sequence ID" value="NZ_HG964447.1"/>
</dbReference>
<dbReference type="Pfam" id="PF14230">
    <property type="entry name" value="DUF4333"/>
    <property type="match status" value="1"/>
</dbReference>
<proteinExistence type="predicted"/>
<sequence length="306" mass="31997">MNSPEDGETTSASGSLAREGGEESRLVAPHDDPERTVVVPRGHSHDDEECTVVVPNPQQLVDDPERTMVAPPSLEPRRSEDADVADDSRRGRPVQAASDGQYGQLGNWQPTPNQEASPPSGPPPTAAPPQHPRPAPTPGYPPAAPQNASAPAVPQPGFVPQPLHYGPASQYSFPPPGPYAAAPYGPVAPARPRRPQRSKALLWGGLGLAGALLATGVAIGLSKPSFLTTKKLDIGAAEAEVQGVLTDEVTGYGDKNVSDVKCNDGANVPVRQGASFTCRVSVDGTPRQVTVTFLDNNGNYEVGRPD</sequence>
<keyword evidence="2" id="KW-1133">Transmembrane helix</keyword>
<dbReference type="InterPro" id="IPR025637">
    <property type="entry name" value="DUF4333"/>
</dbReference>
<feature type="compositionally biased region" description="Basic and acidic residues" evidence="1">
    <location>
        <begin position="19"/>
        <end position="35"/>
    </location>
</feature>